<evidence type="ECO:0000313" key="1">
    <source>
        <dbReference type="EMBL" id="MCB6962558.1"/>
    </source>
</evidence>
<gene>
    <name evidence="1" type="ORF">LIZ82_17005</name>
</gene>
<accession>A0AAW4UNB6</accession>
<feature type="non-terminal residue" evidence="1">
    <location>
        <position position="1"/>
    </location>
</feature>
<evidence type="ECO:0000313" key="2">
    <source>
        <dbReference type="Proteomes" id="UP001197741"/>
    </source>
</evidence>
<comment type="caution">
    <text evidence="1">The sequence shown here is derived from an EMBL/GenBank/DDBJ whole genome shotgun (WGS) entry which is preliminary data.</text>
</comment>
<reference evidence="1" key="1">
    <citation type="submission" date="2021-10" db="EMBL/GenBank/DDBJ databases">
        <title>Collection of gut derived symbiotic bacterial strains cultured from healthy donors.</title>
        <authorList>
            <person name="Lin H."/>
            <person name="Littmann E."/>
            <person name="Kohout C."/>
            <person name="Pamer E.G."/>
        </authorList>
    </citation>
    <scope>NUCLEOTIDE SEQUENCE</scope>
    <source>
        <strain evidence="1">DFI.7.28A</strain>
    </source>
</reference>
<evidence type="ECO:0008006" key="3">
    <source>
        <dbReference type="Google" id="ProtNLM"/>
    </source>
</evidence>
<protein>
    <recommendedName>
        <fullName evidence="3">Methyl-accepting chemotaxis protein</fullName>
    </recommendedName>
</protein>
<dbReference type="Proteomes" id="UP001197741">
    <property type="component" value="Unassembled WGS sequence"/>
</dbReference>
<dbReference type="EMBL" id="JAJCJQ010000154">
    <property type="protein sequence ID" value="MCB6962558.1"/>
    <property type="molecule type" value="Genomic_DNA"/>
</dbReference>
<organism evidence="1 2">
    <name type="scientific">Agathobacter rectalis</name>
    <dbReference type="NCBI Taxonomy" id="39491"/>
    <lineage>
        <taxon>Bacteria</taxon>
        <taxon>Bacillati</taxon>
        <taxon>Bacillota</taxon>
        <taxon>Clostridia</taxon>
        <taxon>Lachnospirales</taxon>
        <taxon>Lachnospiraceae</taxon>
        <taxon>Agathobacter</taxon>
    </lineage>
</organism>
<name>A0AAW4UNB6_9FIRM</name>
<sequence length="87" mass="9121">LEKIKSSGKNAADGMDELGRKITAGNFMHAAEILSGVSDKVTELGKSAIESATQMADSQQDIQANLGLTGKEAEKLQGVVKNVFENG</sequence>
<dbReference type="AlphaFoldDB" id="A0AAW4UNB6"/>
<proteinExistence type="predicted"/>
<feature type="non-terminal residue" evidence="1">
    <location>
        <position position="87"/>
    </location>
</feature>
<dbReference type="RefSeq" id="WP_306783577.1">
    <property type="nucleotide sequence ID" value="NZ_JAJCJQ010000154.1"/>
</dbReference>